<evidence type="ECO:0000313" key="3">
    <source>
        <dbReference type="EMBL" id="MFC5287517.1"/>
    </source>
</evidence>
<keyword evidence="4" id="KW-1185">Reference proteome</keyword>
<name>A0ABW0EJE6_9PSEU</name>
<dbReference type="PANTHER" id="PTHR33542">
    <property type="entry name" value="SIROHYDROCHLORIN FERROCHELATASE, CHLOROPLASTIC"/>
    <property type="match status" value="1"/>
</dbReference>
<dbReference type="Gene3D" id="3.40.50.1400">
    <property type="match status" value="2"/>
</dbReference>
<dbReference type="PANTHER" id="PTHR33542:SF5">
    <property type="entry name" value="FERROCHELATASE CHE1"/>
    <property type="match status" value="1"/>
</dbReference>
<reference evidence="4" key="1">
    <citation type="journal article" date="2019" name="Int. J. Syst. Evol. Microbiol.">
        <title>The Global Catalogue of Microorganisms (GCM) 10K type strain sequencing project: providing services to taxonomists for standard genome sequencing and annotation.</title>
        <authorList>
            <consortium name="The Broad Institute Genomics Platform"/>
            <consortium name="The Broad Institute Genome Sequencing Center for Infectious Disease"/>
            <person name="Wu L."/>
            <person name="Ma J."/>
        </authorList>
    </citation>
    <scope>NUCLEOTIDE SEQUENCE [LARGE SCALE GENOMIC DNA]</scope>
    <source>
        <strain evidence="4">CCUG 59778</strain>
    </source>
</reference>
<proteinExistence type="predicted"/>
<dbReference type="RefSeq" id="WP_378246577.1">
    <property type="nucleotide sequence ID" value="NZ_JBHSKF010000004.1"/>
</dbReference>
<dbReference type="InterPro" id="IPR002762">
    <property type="entry name" value="CbiX-like"/>
</dbReference>
<dbReference type="InterPro" id="IPR050963">
    <property type="entry name" value="Sirohydro_Cobaltochel/CbiX"/>
</dbReference>
<keyword evidence="1" id="KW-0479">Metal-binding</keyword>
<sequence>MIPLVAVAHGSRDPRSAATVRALVDLVRDRSGLDVRAAFLDLSEPHLLDVLRELHGEGHRRAVVAPLLLGRAFHARVDLPALLEQARAELPMSVSVADVLGGSPLLEAAALRRLADAGVEPGMSDTGVVLAAIGSSHGPANDKVVAVARRWAGRHGWAGVEAAFATAAAPDVPTAVARLRARGARRIAVASWFLAPGLLPDRVTALATAADERAIIAPPMGAAVEIADLVLQRYTAALDLAKIA</sequence>
<dbReference type="Pfam" id="PF01903">
    <property type="entry name" value="CbiX"/>
    <property type="match status" value="2"/>
</dbReference>
<accession>A0ABW0EJE6</accession>
<gene>
    <name evidence="3" type="ORF">ACFPM7_10685</name>
</gene>
<dbReference type="CDD" id="cd03416">
    <property type="entry name" value="CbiX_SirB_N"/>
    <property type="match status" value="1"/>
</dbReference>
<evidence type="ECO:0000313" key="4">
    <source>
        <dbReference type="Proteomes" id="UP001596157"/>
    </source>
</evidence>
<dbReference type="SUPFAM" id="SSF53800">
    <property type="entry name" value="Chelatase"/>
    <property type="match status" value="1"/>
</dbReference>
<dbReference type="Proteomes" id="UP001596157">
    <property type="component" value="Unassembled WGS sequence"/>
</dbReference>
<organism evidence="3 4">
    <name type="scientific">Actinokineospora guangxiensis</name>
    <dbReference type="NCBI Taxonomy" id="1490288"/>
    <lineage>
        <taxon>Bacteria</taxon>
        <taxon>Bacillati</taxon>
        <taxon>Actinomycetota</taxon>
        <taxon>Actinomycetes</taxon>
        <taxon>Pseudonocardiales</taxon>
        <taxon>Pseudonocardiaceae</taxon>
        <taxon>Actinokineospora</taxon>
    </lineage>
</organism>
<keyword evidence="2" id="KW-0456">Lyase</keyword>
<dbReference type="EMBL" id="JBHSKF010000004">
    <property type="protein sequence ID" value="MFC5287517.1"/>
    <property type="molecule type" value="Genomic_DNA"/>
</dbReference>
<evidence type="ECO:0000256" key="1">
    <source>
        <dbReference type="ARBA" id="ARBA00022723"/>
    </source>
</evidence>
<comment type="caution">
    <text evidence="3">The sequence shown here is derived from an EMBL/GenBank/DDBJ whole genome shotgun (WGS) entry which is preliminary data.</text>
</comment>
<evidence type="ECO:0000256" key="2">
    <source>
        <dbReference type="ARBA" id="ARBA00023239"/>
    </source>
</evidence>
<protein>
    <submittedName>
        <fullName evidence="3">Sirohydrochlorin chelatase</fullName>
    </submittedName>
</protein>